<evidence type="ECO:0000313" key="2">
    <source>
        <dbReference type="EMBL" id="MPM71077.1"/>
    </source>
</evidence>
<evidence type="ECO:0000256" key="1">
    <source>
        <dbReference type="SAM" id="Phobius"/>
    </source>
</evidence>
<comment type="caution">
    <text evidence="2">The sequence shown here is derived from an EMBL/GenBank/DDBJ whole genome shotgun (WGS) entry which is preliminary data.</text>
</comment>
<dbReference type="AlphaFoldDB" id="A0A645C184"/>
<feature type="transmembrane region" description="Helical" evidence="1">
    <location>
        <begin position="39"/>
        <end position="60"/>
    </location>
</feature>
<keyword evidence="1" id="KW-1133">Transmembrane helix</keyword>
<keyword evidence="1" id="KW-0812">Transmembrane</keyword>
<accession>A0A645C184</accession>
<gene>
    <name evidence="2" type="ORF">SDC9_118040</name>
</gene>
<protein>
    <submittedName>
        <fullName evidence="2">Uncharacterized protein</fullName>
    </submittedName>
</protein>
<reference evidence="2" key="1">
    <citation type="submission" date="2019-08" db="EMBL/GenBank/DDBJ databases">
        <authorList>
            <person name="Kucharzyk K."/>
            <person name="Murdoch R.W."/>
            <person name="Higgins S."/>
            <person name="Loffler F."/>
        </authorList>
    </citation>
    <scope>NUCLEOTIDE SEQUENCE</scope>
</reference>
<sequence>MGAMFQGTHICLTSVHYSHHFINVTITLTDDCTTHTSDFIAILIHIIAVDALIWLVIVVYPTNPKK</sequence>
<keyword evidence="1" id="KW-0472">Membrane</keyword>
<dbReference type="EMBL" id="VSSQ01023886">
    <property type="protein sequence ID" value="MPM71077.1"/>
    <property type="molecule type" value="Genomic_DNA"/>
</dbReference>
<organism evidence="2">
    <name type="scientific">bioreactor metagenome</name>
    <dbReference type="NCBI Taxonomy" id="1076179"/>
    <lineage>
        <taxon>unclassified sequences</taxon>
        <taxon>metagenomes</taxon>
        <taxon>ecological metagenomes</taxon>
    </lineage>
</organism>
<name>A0A645C184_9ZZZZ</name>
<proteinExistence type="predicted"/>